<keyword evidence="5 8" id="KW-1133">Transmembrane helix</keyword>
<feature type="region of interest" description="Disordered" evidence="7">
    <location>
        <begin position="1"/>
        <end position="63"/>
    </location>
</feature>
<evidence type="ECO:0000256" key="8">
    <source>
        <dbReference type="SAM" id="Phobius"/>
    </source>
</evidence>
<dbReference type="Pfam" id="PF09335">
    <property type="entry name" value="VTT_dom"/>
    <property type="match status" value="1"/>
</dbReference>
<evidence type="ECO:0000256" key="2">
    <source>
        <dbReference type="ARBA" id="ARBA00010792"/>
    </source>
</evidence>
<name>A0A2P8DSM1_9ACTN</name>
<evidence type="ECO:0000313" key="10">
    <source>
        <dbReference type="EMBL" id="PSL00214.1"/>
    </source>
</evidence>
<feature type="domain" description="VTT" evidence="9">
    <location>
        <begin position="118"/>
        <end position="233"/>
    </location>
</feature>
<proteinExistence type="inferred from homology"/>
<feature type="transmembrane region" description="Helical" evidence="8">
    <location>
        <begin position="74"/>
        <end position="92"/>
    </location>
</feature>
<feature type="transmembrane region" description="Helical" evidence="8">
    <location>
        <begin position="180"/>
        <end position="202"/>
    </location>
</feature>
<feature type="transmembrane region" description="Helical" evidence="8">
    <location>
        <begin position="98"/>
        <end position="121"/>
    </location>
</feature>
<dbReference type="Proteomes" id="UP000240542">
    <property type="component" value="Unassembled WGS sequence"/>
</dbReference>
<dbReference type="RefSeq" id="WP_211301147.1">
    <property type="nucleotide sequence ID" value="NZ_PYGA01000002.1"/>
</dbReference>
<keyword evidence="6 8" id="KW-0472">Membrane</keyword>
<dbReference type="PANTHER" id="PTHR42709:SF6">
    <property type="entry name" value="UNDECAPRENYL PHOSPHATE TRANSPORTER A"/>
    <property type="match status" value="1"/>
</dbReference>
<dbReference type="EMBL" id="PYGA01000002">
    <property type="protein sequence ID" value="PSL00214.1"/>
    <property type="molecule type" value="Genomic_DNA"/>
</dbReference>
<comment type="subcellular location">
    <subcellularLocation>
        <location evidence="1">Cell membrane</location>
        <topology evidence="1">Multi-pass membrane protein</topology>
    </subcellularLocation>
</comment>
<protein>
    <submittedName>
        <fullName evidence="10">Membrane protein DedA with SNARE-associated domain</fullName>
    </submittedName>
</protein>
<reference evidence="10 11" key="1">
    <citation type="submission" date="2018-03" db="EMBL/GenBank/DDBJ databases">
        <title>Genomic Encyclopedia of Archaeal and Bacterial Type Strains, Phase II (KMG-II): from individual species to whole genera.</title>
        <authorList>
            <person name="Goeker M."/>
        </authorList>
    </citation>
    <scope>NUCLEOTIDE SEQUENCE [LARGE SCALE GENOMIC DNA]</scope>
    <source>
        <strain evidence="10 11">DSM 45312</strain>
    </source>
</reference>
<feature type="transmembrane region" description="Helical" evidence="8">
    <location>
        <begin position="128"/>
        <end position="147"/>
    </location>
</feature>
<feature type="transmembrane region" description="Helical" evidence="8">
    <location>
        <begin position="214"/>
        <end position="235"/>
    </location>
</feature>
<evidence type="ECO:0000256" key="3">
    <source>
        <dbReference type="ARBA" id="ARBA00022475"/>
    </source>
</evidence>
<evidence type="ECO:0000259" key="9">
    <source>
        <dbReference type="Pfam" id="PF09335"/>
    </source>
</evidence>
<keyword evidence="11" id="KW-1185">Reference proteome</keyword>
<dbReference type="InterPro" id="IPR032816">
    <property type="entry name" value="VTT_dom"/>
</dbReference>
<evidence type="ECO:0000256" key="7">
    <source>
        <dbReference type="SAM" id="MobiDB-lite"/>
    </source>
</evidence>
<comment type="caution">
    <text evidence="10">The sequence shown here is derived from an EMBL/GenBank/DDBJ whole genome shotgun (WGS) entry which is preliminary data.</text>
</comment>
<dbReference type="AlphaFoldDB" id="A0A2P8DSM1"/>
<gene>
    <name evidence="10" type="ORF">CLV63_102341</name>
</gene>
<keyword evidence="4 8" id="KW-0812">Transmembrane</keyword>
<evidence type="ECO:0000256" key="6">
    <source>
        <dbReference type="ARBA" id="ARBA00023136"/>
    </source>
</evidence>
<evidence type="ECO:0000256" key="5">
    <source>
        <dbReference type="ARBA" id="ARBA00022989"/>
    </source>
</evidence>
<feature type="compositionally biased region" description="Low complexity" evidence="7">
    <location>
        <begin position="20"/>
        <end position="47"/>
    </location>
</feature>
<dbReference type="GO" id="GO:0005886">
    <property type="term" value="C:plasma membrane"/>
    <property type="evidence" value="ECO:0007669"/>
    <property type="project" value="UniProtKB-SubCell"/>
</dbReference>
<sequence>MTAGRTDLDITSTSPRRPAPDGSAGGPTADGPAADAAPGATTAASPPQGDPASIGQPDRPYLPWRGKATRTDKALLGAILGVLALMLVLWPLRPYLIASHPVLLAFVTGSKAAVGAAAAYARIGEVPLWLAVLAGTVGMSKFDWLFWWTGRQWGRGIVNMFAQGERARKLAEKTRHMNPWFIRTGVVLAVLPGVPSALVYALAGWTGMRPATFIVLNVLGSLLMAGLVAGIGYGLGQAAVDLVIAIDDKAIWISIGIVTAISVASSYKAQRAAARKKAA</sequence>
<keyword evidence="3" id="KW-1003">Cell membrane</keyword>
<feature type="transmembrane region" description="Helical" evidence="8">
    <location>
        <begin position="250"/>
        <end position="267"/>
    </location>
</feature>
<organism evidence="10 11">
    <name type="scientific">Murinocardiopsis flavida</name>
    <dbReference type="NCBI Taxonomy" id="645275"/>
    <lineage>
        <taxon>Bacteria</taxon>
        <taxon>Bacillati</taxon>
        <taxon>Actinomycetota</taxon>
        <taxon>Actinomycetes</taxon>
        <taxon>Streptosporangiales</taxon>
        <taxon>Nocardiopsidaceae</taxon>
        <taxon>Murinocardiopsis</taxon>
    </lineage>
</organism>
<dbReference type="InterPro" id="IPR051311">
    <property type="entry name" value="DedA_domain"/>
</dbReference>
<evidence type="ECO:0000256" key="1">
    <source>
        <dbReference type="ARBA" id="ARBA00004651"/>
    </source>
</evidence>
<comment type="similarity">
    <text evidence="2">Belongs to the DedA family.</text>
</comment>
<accession>A0A2P8DSM1</accession>
<dbReference type="PANTHER" id="PTHR42709">
    <property type="entry name" value="ALKALINE PHOSPHATASE LIKE PROTEIN"/>
    <property type="match status" value="1"/>
</dbReference>
<evidence type="ECO:0000313" key="11">
    <source>
        <dbReference type="Proteomes" id="UP000240542"/>
    </source>
</evidence>
<evidence type="ECO:0000256" key="4">
    <source>
        <dbReference type="ARBA" id="ARBA00022692"/>
    </source>
</evidence>